<dbReference type="PRINTS" id="PR02008">
    <property type="entry name" value="RCMTFAMILY"/>
</dbReference>
<dbReference type="PANTHER" id="PTHR22807:SF53">
    <property type="entry name" value="RIBOSOMAL RNA SMALL SUBUNIT METHYLTRANSFERASE B-RELATED"/>
    <property type="match status" value="1"/>
</dbReference>
<dbReference type="Pfam" id="PF22458">
    <property type="entry name" value="RsmF-B_ferredox"/>
    <property type="match status" value="1"/>
</dbReference>
<organism evidence="7 8">
    <name type="scientific">Thioclava litoralis</name>
    <dbReference type="NCBI Taxonomy" id="3076557"/>
    <lineage>
        <taxon>Bacteria</taxon>
        <taxon>Pseudomonadati</taxon>
        <taxon>Pseudomonadota</taxon>
        <taxon>Alphaproteobacteria</taxon>
        <taxon>Rhodobacterales</taxon>
        <taxon>Paracoccaceae</taxon>
        <taxon>Thioclava</taxon>
    </lineage>
</organism>
<dbReference type="GO" id="GO:0008168">
    <property type="term" value="F:methyltransferase activity"/>
    <property type="evidence" value="ECO:0007669"/>
    <property type="project" value="UniProtKB-KW"/>
</dbReference>
<evidence type="ECO:0000256" key="5">
    <source>
        <dbReference type="PROSITE-ProRule" id="PRU01023"/>
    </source>
</evidence>
<dbReference type="InterPro" id="IPR049560">
    <property type="entry name" value="MeTrfase_RsmB-F_NOP2_cat"/>
</dbReference>
<protein>
    <submittedName>
        <fullName evidence="7">RsmB/NOP family class I SAM-dependent RNA methyltransferase</fullName>
        <ecNumber evidence="7">2.1.1.-</ecNumber>
    </submittedName>
</protein>
<keyword evidence="2 5" id="KW-0808">Transferase</keyword>
<dbReference type="InterPro" id="IPR054728">
    <property type="entry name" value="RsmB-like_ferredoxin"/>
</dbReference>
<dbReference type="Gene3D" id="3.30.70.1170">
    <property type="entry name" value="Sun protein, domain 3"/>
    <property type="match status" value="1"/>
</dbReference>
<dbReference type="PANTHER" id="PTHR22807">
    <property type="entry name" value="NOP2 YEAST -RELATED NOL1/NOP2/FMU SUN DOMAIN-CONTAINING"/>
    <property type="match status" value="1"/>
</dbReference>
<evidence type="ECO:0000256" key="3">
    <source>
        <dbReference type="ARBA" id="ARBA00022691"/>
    </source>
</evidence>
<evidence type="ECO:0000256" key="2">
    <source>
        <dbReference type="ARBA" id="ARBA00022679"/>
    </source>
</evidence>
<gene>
    <name evidence="7" type="ORF">RPE78_11490</name>
</gene>
<keyword evidence="3 5" id="KW-0949">S-adenosyl-L-methionine</keyword>
<dbReference type="GO" id="GO:0032259">
    <property type="term" value="P:methylation"/>
    <property type="evidence" value="ECO:0007669"/>
    <property type="project" value="UniProtKB-KW"/>
</dbReference>
<keyword evidence="4 5" id="KW-0694">RNA-binding</keyword>
<dbReference type="InterPro" id="IPR023267">
    <property type="entry name" value="RCMT"/>
</dbReference>
<evidence type="ECO:0000313" key="7">
    <source>
        <dbReference type="EMBL" id="WRY33299.1"/>
    </source>
</evidence>
<evidence type="ECO:0000256" key="1">
    <source>
        <dbReference type="ARBA" id="ARBA00022603"/>
    </source>
</evidence>
<keyword evidence="1 5" id="KW-0489">Methyltransferase</keyword>
<dbReference type="EC" id="2.1.1.-" evidence="7"/>
<dbReference type="RefSeq" id="WP_406720623.1">
    <property type="nucleotide sequence ID" value="NZ_CP135443.1"/>
</dbReference>
<evidence type="ECO:0000256" key="4">
    <source>
        <dbReference type="ARBA" id="ARBA00022884"/>
    </source>
</evidence>
<feature type="binding site" evidence="5">
    <location>
        <position position="289"/>
    </location>
    <ligand>
        <name>S-adenosyl-L-methionine</name>
        <dbReference type="ChEBI" id="CHEBI:59789"/>
    </ligand>
</feature>
<comment type="similarity">
    <text evidence="5">Belongs to the class I-like SAM-binding methyltransferase superfamily. RsmB/NOP family.</text>
</comment>
<accession>A0ABZ1E004</accession>
<dbReference type="Gene3D" id="3.40.50.150">
    <property type="entry name" value="Vaccinia Virus protein VP39"/>
    <property type="match status" value="1"/>
</dbReference>
<comment type="caution">
    <text evidence="5">Lacks conserved residue(s) required for the propagation of feature annotation.</text>
</comment>
<dbReference type="InterPro" id="IPR029063">
    <property type="entry name" value="SAM-dependent_MTases_sf"/>
</dbReference>
<dbReference type="Proteomes" id="UP001623290">
    <property type="component" value="Chromosome"/>
</dbReference>
<dbReference type="PROSITE" id="PS51686">
    <property type="entry name" value="SAM_MT_RSMB_NOP"/>
    <property type="match status" value="1"/>
</dbReference>
<dbReference type="Pfam" id="PF01189">
    <property type="entry name" value="Methyltr_RsmB-F"/>
    <property type="match status" value="1"/>
</dbReference>
<proteinExistence type="inferred from homology"/>
<dbReference type="SUPFAM" id="SSF53335">
    <property type="entry name" value="S-adenosyl-L-methionine-dependent methyltransferases"/>
    <property type="match status" value="1"/>
</dbReference>
<evidence type="ECO:0000259" key="6">
    <source>
        <dbReference type="PROSITE" id="PS51686"/>
    </source>
</evidence>
<keyword evidence="8" id="KW-1185">Reference proteome</keyword>
<feature type="domain" description="SAM-dependent MTase RsmB/NOP-type" evidence="6">
    <location>
        <begin position="137"/>
        <end position="390"/>
    </location>
</feature>
<feature type="binding site" evidence="5">
    <location>
        <position position="251"/>
    </location>
    <ligand>
        <name>S-adenosyl-L-methionine</name>
        <dbReference type="ChEBI" id="CHEBI:59789"/>
    </ligand>
</feature>
<evidence type="ECO:0000313" key="8">
    <source>
        <dbReference type="Proteomes" id="UP001623290"/>
    </source>
</evidence>
<name>A0ABZ1E004_9RHOB</name>
<reference evidence="7 8" key="1">
    <citation type="submission" date="2023-09" db="EMBL/GenBank/DDBJ databases">
        <title>Thioclava shenzhenensis sp. nov., a multidrug resistant bacteria-antagonizing species isolated from coastal seawater.</title>
        <authorList>
            <person name="Long M."/>
        </authorList>
    </citation>
    <scope>NUCLEOTIDE SEQUENCE [LARGE SCALE GENOMIC DNA]</scope>
    <source>
        <strain evidence="7 8">FTW29</strain>
    </source>
</reference>
<dbReference type="EMBL" id="CP135443">
    <property type="protein sequence ID" value="WRY33299.1"/>
    <property type="molecule type" value="Genomic_DNA"/>
</dbReference>
<dbReference type="InterPro" id="IPR001678">
    <property type="entry name" value="MeTrfase_RsmB-F_NOP2_dom"/>
</dbReference>
<sequence>MTPAARVAAAIEILDLVLSGEPAERCLTTWARNNRFAGSKDRAAIRDHVYDALRCRESFARLGGAKSGRGLMIGACRSQNVTLGEVFSGVGHAPAPLTATEEAALLAPVPEGLELLDWPDWLLPQLKADLGEAFVAVSLAQRERAPLFLRVNLAKTTREKAMAMLRRDDIDAEPHPAASTALKVVQGARKLRLAQAYLDGSVELQDLASQIAIEALPLDGVASALDFCAGGGGKALALAARAPKLRLSAHDIDAGRMKDLPLRAERAGAWINLLPPGAVTGQWDMVLVDAPCSGSGTWRRTPDAKWQLLPERLDALVALQSEILQAASRYVAPEGYLVYMTCSLLHCENIAQAEQFAVNPEWQWVEHRQLTTQDGSDGFFYSVFKRMNAE</sequence>
<feature type="active site" description="Nucleophile" evidence="5">
    <location>
        <position position="342"/>
    </location>
</feature>